<keyword evidence="4" id="KW-1133">Transmembrane helix</keyword>
<dbReference type="PANTHER" id="PTHR44688">
    <property type="entry name" value="DNA-BINDING TRANSCRIPTIONAL ACTIVATOR DEVR_DOSR"/>
    <property type="match status" value="1"/>
</dbReference>
<reference evidence="6 7" key="1">
    <citation type="submission" date="2022-01" db="EMBL/GenBank/DDBJ databases">
        <title>Novel bile acid biosynthetic pathways are enriched in the microbiome of centenarians.</title>
        <authorList>
            <person name="Sato Y."/>
            <person name="Atarashi K."/>
            <person name="Plichta R.D."/>
            <person name="Arai Y."/>
            <person name="Sasajima S."/>
            <person name="Kearney M.S."/>
            <person name="Suda W."/>
            <person name="Takeshita K."/>
            <person name="Sasaki T."/>
            <person name="Okamoto S."/>
            <person name="Skelly N.A."/>
            <person name="Okamura Y."/>
            <person name="Vlamakis H."/>
            <person name="Li Y."/>
            <person name="Tanoue T."/>
            <person name="Takei H."/>
            <person name="Nittono H."/>
            <person name="Narushima S."/>
            <person name="Irie J."/>
            <person name="Itoh H."/>
            <person name="Moriya K."/>
            <person name="Sugiura Y."/>
            <person name="Suematsu M."/>
            <person name="Moritoki N."/>
            <person name="Shibata S."/>
            <person name="Littman R.D."/>
            <person name="Fischbach A.M."/>
            <person name="Uwamino Y."/>
            <person name="Inoue T."/>
            <person name="Honda A."/>
            <person name="Hattori M."/>
            <person name="Murai T."/>
            <person name="Xavier J.R."/>
            <person name="Hirose N."/>
            <person name="Honda K."/>
        </authorList>
    </citation>
    <scope>NUCLEOTIDE SEQUENCE [LARGE SCALE GENOMIC DNA]</scope>
    <source>
        <strain evidence="6 7">CE91-St30</strain>
    </source>
</reference>
<organism evidence="6 7">
    <name type="scientific">Raoultibacter timonensis</name>
    <dbReference type="NCBI Taxonomy" id="1907662"/>
    <lineage>
        <taxon>Bacteria</taxon>
        <taxon>Bacillati</taxon>
        <taxon>Actinomycetota</taxon>
        <taxon>Coriobacteriia</taxon>
        <taxon>Eggerthellales</taxon>
        <taxon>Eggerthellaceae</taxon>
        <taxon>Raoultibacter</taxon>
    </lineage>
</organism>
<dbReference type="EMBL" id="AP025564">
    <property type="protein sequence ID" value="BDE95753.1"/>
    <property type="molecule type" value="Genomic_DNA"/>
</dbReference>
<dbReference type="RefSeq" id="WP_244412023.1">
    <property type="nucleotide sequence ID" value="NZ_AP025564.1"/>
</dbReference>
<evidence type="ECO:0000313" key="6">
    <source>
        <dbReference type="EMBL" id="BDE95753.1"/>
    </source>
</evidence>
<feature type="transmembrane region" description="Helical" evidence="4">
    <location>
        <begin position="146"/>
        <end position="166"/>
    </location>
</feature>
<dbReference type="InterPro" id="IPR036388">
    <property type="entry name" value="WH-like_DNA-bd_sf"/>
</dbReference>
<dbReference type="PRINTS" id="PR00038">
    <property type="entry name" value="HTHLUXR"/>
</dbReference>
<feature type="transmembrane region" description="Helical" evidence="4">
    <location>
        <begin position="89"/>
        <end position="110"/>
    </location>
</feature>
<keyword evidence="2" id="KW-0238">DNA-binding</keyword>
<evidence type="ECO:0000256" key="4">
    <source>
        <dbReference type="SAM" id="Phobius"/>
    </source>
</evidence>
<dbReference type="SUPFAM" id="SSF46894">
    <property type="entry name" value="C-terminal effector domain of the bipartite response regulators"/>
    <property type="match status" value="1"/>
</dbReference>
<evidence type="ECO:0000313" key="7">
    <source>
        <dbReference type="Proteomes" id="UP001320544"/>
    </source>
</evidence>
<keyword evidence="7" id="KW-1185">Reference proteome</keyword>
<dbReference type="InterPro" id="IPR036259">
    <property type="entry name" value="MFS_trans_sf"/>
</dbReference>
<name>A0ABN6MER7_9ACTN</name>
<gene>
    <name evidence="6" type="ORF">CE91St30_10860</name>
</gene>
<feature type="domain" description="HTH luxR-type" evidence="5">
    <location>
        <begin position="425"/>
        <end position="490"/>
    </location>
</feature>
<feature type="transmembrane region" description="Helical" evidence="4">
    <location>
        <begin position="241"/>
        <end position="264"/>
    </location>
</feature>
<keyword evidence="3" id="KW-0804">Transcription</keyword>
<sequence>MVESVKQRIASYFESVNEQAPFLGYLGIAFWSAWILSTSGVQDWLSPSSGAESTFSSAYVETRVVLIAALIGCAILGNKLSQLFESGRAIPVTAAMAVAGDVCLATSWLVPESSPVLLHAGALLAGLGAAALLVKAGILYSALSPWRAMLLFMTSQLVAACLYLVITVAPTPISTALFCLLPAFGAVTFALIPAKSNPSVQPKAAKSFGRTFARLVFMIFAFRFCSNYIKTLLATFQTSEAIELGVAGNILLKMLVAFVFICYAFNASKKVDYGRVCYFLFVGTTIILVVLPLFEDQIPLFYALNGTLSGITGNVAFCIFAYICFQSKASPLRIFGLGYSAVLFGSLIGYLIGGNVAPLLVEENLSSTPFLIAAYALILLALLVSPPKQLDRLMLPVSHEDVIDMAKRKAGSLDAEDRMRVRTRSVSQTYGLTEREQEVLMLLARGHGRKYVADHLQVSLNTVRSHSRNIYAKLGIHSHSELMALLESTEVDPTDRHAV</sequence>
<dbReference type="SUPFAM" id="SSF103473">
    <property type="entry name" value="MFS general substrate transporter"/>
    <property type="match status" value="1"/>
</dbReference>
<dbReference type="PROSITE" id="PS50043">
    <property type="entry name" value="HTH_LUXR_2"/>
    <property type="match status" value="1"/>
</dbReference>
<dbReference type="InterPro" id="IPR016032">
    <property type="entry name" value="Sig_transdc_resp-reg_C-effctor"/>
</dbReference>
<dbReference type="CDD" id="cd06170">
    <property type="entry name" value="LuxR_C_like"/>
    <property type="match status" value="1"/>
</dbReference>
<feature type="transmembrane region" description="Helical" evidence="4">
    <location>
        <begin position="276"/>
        <end position="294"/>
    </location>
</feature>
<proteinExistence type="predicted"/>
<feature type="transmembrane region" description="Helical" evidence="4">
    <location>
        <begin position="365"/>
        <end position="384"/>
    </location>
</feature>
<keyword evidence="4" id="KW-0472">Membrane</keyword>
<accession>A0ABN6MER7</accession>
<protein>
    <recommendedName>
        <fullName evidence="5">HTH luxR-type domain-containing protein</fullName>
    </recommendedName>
</protein>
<dbReference type="Proteomes" id="UP001320544">
    <property type="component" value="Chromosome"/>
</dbReference>
<feature type="transmembrane region" description="Helical" evidence="4">
    <location>
        <begin position="57"/>
        <end position="77"/>
    </location>
</feature>
<feature type="transmembrane region" description="Helical" evidence="4">
    <location>
        <begin position="332"/>
        <end position="353"/>
    </location>
</feature>
<dbReference type="Pfam" id="PF00196">
    <property type="entry name" value="GerE"/>
    <property type="match status" value="1"/>
</dbReference>
<feature type="transmembrane region" description="Helical" evidence="4">
    <location>
        <begin position="116"/>
        <end position="134"/>
    </location>
</feature>
<evidence type="ECO:0000256" key="3">
    <source>
        <dbReference type="ARBA" id="ARBA00023163"/>
    </source>
</evidence>
<dbReference type="Gene3D" id="1.10.10.10">
    <property type="entry name" value="Winged helix-like DNA-binding domain superfamily/Winged helix DNA-binding domain"/>
    <property type="match status" value="1"/>
</dbReference>
<dbReference type="SMART" id="SM00421">
    <property type="entry name" value="HTH_LUXR"/>
    <property type="match status" value="1"/>
</dbReference>
<feature type="transmembrane region" description="Helical" evidence="4">
    <location>
        <begin position="20"/>
        <end position="37"/>
    </location>
</feature>
<keyword evidence="4" id="KW-0812">Transmembrane</keyword>
<keyword evidence="1" id="KW-0805">Transcription regulation</keyword>
<evidence type="ECO:0000256" key="1">
    <source>
        <dbReference type="ARBA" id="ARBA00023015"/>
    </source>
</evidence>
<evidence type="ECO:0000256" key="2">
    <source>
        <dbReference type="ARBA" id="ARBA00023125"/>
    </source>
</evidence>
<feature type="transmembrane region" description="Helical" evidence="4">
    <location>
        <begin position="300"/>
        <end position="325"/>
    </location>
</feature>
<feature type="transmembrane region" description="Helical" evidence="4">
    <location>
        <begin position="212"/>
        <end position="229"/>
    </location>
</feature>
<feature type="transmembrane region" description="Helical" evidence="4">
    <location>
        <begin position="172"/>
        <end position="192"/>
    </location>
</feature>
<evidence type="ECO:0000259" key="5">
    <source>
        <dbReference type="PROSITE" id="PS50043"/>
    </source>
</evidence>
<dbReference type="InterPro" id="IPR000792">
    <property type="entry name" value="Tscrpt_reg_LuxR_C"/>
</dbReference>
<dbReference type="PANTHER" id="PTHR44688:SF16">
    <property type="entry name" value="DNA-BINDING TRANSCRIPTIONAL ACTIVATOR DEVR_DOSR"/>
    <property type="match status" value="1"/>
</dbReference>